<evidence type="ECO:0000256" key="3">
    <source>
        <dbReference type="ARBA" id="ARBA00022679"/>
    </source>
</evidence>
<evidence type="ECO:0000313" key="13">
    <source>
        <dbReference type="EMBL" id="PRT55644.1"/>
    </source>
</evidence>
<dbReference type="OrthoDB" id="1298661at2759"/>
<keyword evidence="4 12" id="KW-0949">S-adenosyl-L-methionine</keyword>
<dbReference type="InterPro" id="IPR008576">
    <property type="entry name" value="MeTrfase_NTM1"/>
</dbReference>
<accession>A0A2T0FKX3</accession>
<evidence type="ECO:0000256" key="1">
    <source>
        <dbReference type="ARBA" id="ARBA00009059"/>
    </source>
</evidence>
<comment type="similarity">
    <text evidence="1">Belongs to the methyltransferase superfamily. NTM1 family.</text>
</comment>
<evidence type="ECO:0000256" key="10">
    <source>
        <dbReference type="ARBA" id="ARBA00048167"/>
    </source>
</evidence>
<dbReference type="PIRSF" id="PIRSF016958">
    <property type="entry name" value="DUF858_MeTrfase_lik"/>
    <property type="match status" value="1"/>
</dbReference>
<dbReference type="PANTHER" id="PTHR12753">
    <property type="entry name" value="AD-003 - RELATED"/>
    <property type="match status" value="1"/>
</dbReference>
<comment type="catalytic activity">
    <reaction evidence="8">
        <text>N-terminal L-seryl-L-prolyl-L-lysyl-[protein] + 3 S-adenosyl-L-methionine = N-terminal N,N,N-trimethyl-L-seryl-L-prolyl-L-lysyl-[protein] + 3 S-adenosyl-L-homocysteine + 3 H(+)</text>
        <dbReference type="Rhea" id="RHEA:54724"/>
        <dbReference type="Rhea" id="RHEA-COMP:13789"/>
        <dbReference type="Rhea" id="RHEA-COMP:13973"/>
        <dbReference type="ChEBI" id="CHEBI:15378"/>
        <dbReference type="ChEBI" id="CHEBI:57856"/>
        <dbReference type="ChEBI" id="CHEBI:59789"/>
        <dbReference type="ChEBI" id="CHEBI:138061"/>
        <dbReference type="ChEBI" id="CHEBI:138317"/>
        <dbReference type="EC" id="2.1.1.244"/>
    </reaction>
</comment>
<comment type="caution">
    <text evidence="13">The sequence shown here is derived from an EMBL/GenBank/DDBJ whole genome shotgun (WGS) entry which is preliminary data.</text>
</comment>
<dbReference type="InterPro" id="IPR029063">
    <property type="entry name" value="SAM-dependent_MTases_sf"/>
</dbReference>
<protein>
    <recommendedName>
        <fullName evidence="6">Alpha N-terminal protein methyltransferase 1</fullName>
        <ecNumber evidence="5">2.1.1.244</ecNumber>
    </recommendedName>
    <alternativeName>
        <fullName evidence="11">Translation associated element 1</fullName>
    </alternativeName>
    <alternativeName>
        <fullName evidence="7">X-Pro-Lys N-terminal protein methyltransferase 1</fullName>
    </alternativeName>
</protein>
<comment type="catalytic activity">
    <reaction evidence="9">
        <text>N-terminal L-prolyl-L-prolyl-L-lysyl-[protein] + 2 S-adenosyl-L-methionine = N-terminal N,N-dimethyl-L-prolyl-L-prolyl-L-lysyl-[protein] + 2 S-adenosyl-L-homocysteine + 2 H(+)</text>
        <dbReference type="Rhea" id="RHEA:54736"/>
        <dbReference type="Rhea" id="RHEA-COMP:13787"/>
        <dbReference type="Rhea" id="RHEA-COMP:13974"/>
        <dbReference type="ChEBI" id="CHEBI:15378"/>
        <dbReference type="ChEBI" id="CHEBI:57856"/>
        <dbReference type="ChEBI" id="CHEBI:59789"/>
        <dbReference type="ChEBI" id="CHEBI:138059"/>
        <dbReference type="ChEBI" id="CHEBI:138318"/>
        <dbReference type="EC" id="2.1.1.244"/>
    </reaction>
</comment>
<dbReference type="SUPFAM" id="SSF53335">
    <property type="entry name" value="S-adenosyl-L-methionine-dependent methyltransferases"/>
    <property type="match status" value="1"/>
</dbReference>
<evidence type="ECO:0000256" key="11">
    <source>
        <dbReference type="ARBA" id="ARBA00082558"/>
    </source>
</evidence>
<evidence type="ECO:0000313" key="14">
    <source>
        <dbReference type="Proteomes" id="UP000238350"/>
    </source>
</evidence>
<dbReference type="GO" id="GO:0005737">
    <property type="term" value="C:cytoplasm"/>
    <property type="evidence" value="ECO:0007669"/>
    <property type="project" value="TreeGrafter"/>
</dbReference>
<evidence type="ECO:0000256" key="8">
    <source>
        <dbReference type="ARBA" id="ARBA00047306"/>
    </source>
</evidence>
<dbReference type="GeneID" id="36517012"/>
<comment type="catalytic activity">
    <reaction evidence="10">
        <text>N-terminal L-alanyl-L-prolyl-L-lysyl-[protein] + 3 S-adenosyl-L-methionine = N-terminal N,N,N-trimethyl-L-alanyl-L-prolyl-L-lysyl-[protein] + 3 S-adenosyl-L-homocysteine + 3 H(+)</text>
        <dbReference type="Rhea" id="RHEA:54712"/>
        <dbReference type="Rhea" id="RHEA-COMP:13785"/>
        <dbReference type="Rhea" id="RHEA-COMP:13971"/>
        <dbReference type="ChEBI" id="CHEBI:15378"/>
        <dbReference type="ChEBI" id="CHEBI:57856"/>
        <dbReference type="ChEBI" id="CHEBI:59789"/>
        <dbReference type="ChEBI" id="CHEBI:138057"/>
        <dbReference type="ChEBI" id="CHEBI:138315"/>
        <dbReference type="EC" id="2.1.1.244"/>
    </reaction>
</comment>
<evidence type="ECO:0000256" key="6">
    <source>
        <dbReference type="ARBA" id="ARBA00039449"/>
    </source>
</evidence>
<dbReference type="GO" id="GO:0071885">
    <property type="term" value="F:N-terminal protein N-methyltransferase activity"/>
    <property type="evidence" value="ECO:0007669"/>
    <property type="project" value="UniProtKB-EC"/>
</dbReference>
<dbReference type="EC" id="2.1.1.244" evidence="5"/>
<feature type="binding site" evidence="12">
    <location>
        <position position="74"/>
    </location>
    <ligand>
        <name>S-adenosyl-L-methionine</name>
        <dbReference type="ChEBI" id="CHEBI:59789"/>
    </ligand>
</feature>
<evidence type="ECO:0000256" key="4">
    <source>
        <dbReference type="ARBA" id="ARBA00022691"/>
    </source>
</evidence>
<reference evidence="13 14" key="1">
    <citation type="submission" date="2017-04" db="EMBL/GenBank/DDBJ databases">
        <title>Genome sequencing of [Candida] sorbophila.</title>
        <authorList>
            <person name="Ahn J.O."/>
        </authorList>
    </citation>
    <scope>NUCLEOTIDE SEQUENCE [LARGE SCALE GENOMIC DNA]</scope>
    <source>
        <strain evidence="13 14">DS02</strain>
    </source>
</reference>
<evidence type="ECO:0000256" key="2">
    <source>
        <dbReference type="ARBA" id="ARBA00022603"/>
    </source>
</evidence>
<dbReference type="GO" id="GO:0032259">
    <property type="term" value="P:methylation"/>
    <property type="evidence" value="ECO:0007669"/>
    <property type="project" value="UniProtKB-KW"/>
</dbReference>
<name>A0A2T0FKX3_9ASCO</name>
<evidence type="ECO:0000256" key="12">
    <source>
        <dbReference type="PIRSR" id="PIRSR016958-1"/>
    </source>
</evidence>
<dbReference type="Pfam" id="PF05891">
    <property type="entry name" value="Methyltransf_PK"/>
    <property type="match status" value="1"/>
</dbReference>
<dbReference type="Proteomes" id="UP000238350">
    <property type="component" value="Unassembled WGS sequence"/>
</dbReference>
<feature type="binding site" evidence="12">
    <location>
        <begin position="118"/>
        <end position="119"/>
    </location>
    <ligand>
        <name>S-adenosyl-L-methionine</name>
        <dbReference type="ChEBI" id="CHEBI:59789"/>
    </ligand>
</feature>
<dbReference type="PANTHER" id="PTHR12753:SF0">
    <property type="entry name" value="ALPHA N-TERMINAL PROTEIN METHYLTRANSFERASE 1"/>
    <property type="match status" value="1"/>
</dbReference>
<dbReference type="AlphaFoldDB" id="A0A2T0FKX3"/>
<feature type="binding site" evidence="12">
    <location>
        <position position="133"/>
    </location>
    <ligand>
        <name>S-adenosyl-L-methionine</name>
        <dbReference type="ChEBI" id="CHEBI:59789"/>
    </ligand>
</feature>
<keyword evidence="14" id="KW-1185">Reference proteome</keyword>
<organism evidence="13 14">
    <name type="scientific">Wickerhamiella sorbophila</name>
    <dbReference type="NCBI Taxonomy" id="45607"/>
    <lineage>
        <taxon>Eukaryota</taxon>
        <taxon>Fungi</taxon>
        <taxon>Dikarya</taxon>
        <taxon>Ascomycota</taxon>
        <taxon>Saccharomycotina</taxon>
        <taxon>Dipodascomycetes</taxon>
        <taxon>Dipodascales</taxon>
        <taxon>Trichomonascaceae</taxon>
        <taxon>Wickerhamiella</taxon>
    </lineage>
</organism>
<dbReference type="CDD" id="cd02440">
    <property type="entry name" value="AdoMet_MTases"/>
    <property type="match status" value="1"/>
</dbReference>
<feature type="binding site" evidence="12">
    <location>
        <position position="69"/>
    </location>
    <ligand>
        <name>S-adenosyl-L-methionine</name>
        <dbReference type="ChEBI" id="CHEBI:59789"/>
    </ligand>
</feature>
<dbReference type="STRING" id="45607.A0A2T0FKX3"/>
<keyword evidence="3 13" id="KW-0808">Transferase</keyword>
<dbReference type="EMBL" id="NDIQ01000022">
    <property type="protein sequence ID" value="PRT55644.1"/>
    <property type="molecule type" value="Genomic_DNA"/>
</dbReference>
<evidence type="ECO:0000256" key="7">
    <source>
        <dbReference type="ARBA" id="ARBA00043129"/>
    </source>
</evidence>
<keyword evidence="2 13" id="KW-0489">Methyltransferase</keyword>
<gene>
    <name evidence="13" type="ORF">B9G98_03264</name>
</gene>
<dbReference type="Gene3D" id="3.40.50.150">
    <property type="entry name" value="Vaccinia Virus protein VP39"/>
    <property type="match status" value="1"/>
</dbReference>
<proteinExistence type="inferred from homology"/>
<evidence type="ECO:0000256" key="9">
    <source>
        <dbReference type="ARBA" id="ARBA00047885"/>
    </source>
</evidence>
<sequence length="229" mass="25429">MADQQVDYGKALDYWQSTPATVDGVLGGFGNTVVPKVDIVGSQAFLRRLSTLSPNTFPNLTDQVGLDVGAGIGRITRNLLVKYCSRVDLLEPAAQFVAQARLELADLPQVTEFYEKGMQDFVFEQKYAIVWCQWCLGQLPDEVLVEFLRKCADNLVPGGIIVAKENNSTTEDLYDDTDSAVTRTDASFRAIFEKAGLRLLLTSIQKGMPRELFPVRMYALAPALKDRQI</sequence>
<dbReference type="RefSeq" id="XP_024665589.1">
    <property type="nucleotide sequence ID" value="XM_024809821.1"/>
</dbReference>
<evidence type="ECO:0000256" key="5">
    <source>
        <dbReference type="ARBA" id="ARBA00039112"/>
    </source>
</evidence>
<dbReference type="FunFam" id="3.40.50.150:FF:000025">
    <property type="entry name" value="N-terminal Xaa-Pro-Lys N-methyltransferase 1"/>
    <property type="match status" value="1"/>
</dbReference>